<dbReference type="InterPro" id="IPR010573">
    <property type="entry name" value="MFS_Str1/Tri12-like"/>
</dbReference>
<accession>A0A6V8H7C7</accession>
<evidence type="ECO:0000313" key="3">
    <source>
        <dbReference type="EMBL" id="GAM36966.1"/>
    </source>
</evidence>
<comment type="caution">
    <text evidence="3">The sequence shown here is derived from an EMBL/GenBank/DDBJ whole genome shotgun (WGS) entry which is preliminary data.</text>
</comment>
<reference evidence="4" key="1">
    <citation type="journal article" date="2015" name="Genome Announc.">
        <title>Draft genome sequence of Talaromyces cellulolyticus strain Y-94, a source of lignocellulosic biomass-degrading enzymes.</title>
        <authorList>
            <person name="Fujii T."/>
            <person name="Koike H."/>
            <person name="Sawayama S."/>
            <person name="Yano S."/>
            <person name="Inoue H."/>
        </authorList>
    </citation>
    <scope>NUCLEOTIDE SEQUENCE [LARGE SCALE GENOMIC DNA]</scope>
    <source>
        <strain evidence="4">Y-94</strain>
    </source>
</reference>
<feature type="transmembrane region" description="Helical" evidence="2">
    <location>
        <begin position="739"/>
        <end position="765"/>
    </location>
</feature>
<proteinExistence type="predicted"/>
<dbReference type="EMBL" id="DF933818">
    <property type="protein sequence ID" value="GAM36966.1"/>
    <property type="molecule type" value="Genomic_DNA"/>
</dbReference>
<dbReference type="InterPro" id="IPR036259">
    <property type="entry name" value="MFS_trans_sf"/>
</dbReference>
<sequence>MPLQTIHGEPSVQYRGIFINDETPALLDWAHEKFGPKLNAEFYKKVFELLLRLKANFLWPAMWSGFPEPGSIFFDDDSQNQQLADRYGIVVSTSHHEPMQRNMSEWRLSNNGKWRWDDNKTAIANFMQRGAERAYPYESILTLGMRGESDDEIDTTDPKSTLAEVISTQRNIINHVYGKPDGVNQVMALYKEVLQYYEEGLEVPDDVTLLFTDDNFGNIRRLPTSTESQRPGGIGIYYHLEYVGWPRSYKWLNANSCGKIQQQHLAAHRSGAHKIWVFNVGDIKPQELPLTFALSLAWDIHSTTPTNLCRFYDAFAEQQFGSQYFAEISKLLLGHDRMMALRRHEHIESNTLSVLNYREAETVVARWQELELEAKALSKCLPPSHMAAFFQLVEHPIRASRINTELRVTQAQNRLYVLDLFNDDWSLAEKYHHSPWVGDKWNHIMKQPHYGFDPDTWHAPSRDMITGLSWVQKRQNSNPICGQMGIAVEGHPGVRPGLINEESDRMKPSRGPLAIGFTLRLVSPYEPKNRFFEVYTRGTQEIDWVANVDVDWVRLSQTSGHLSPDDERDHHVEIFIDWNKVPEGFHGIVVIDIWSAQGDYENIHLEVVNRRVSVNFHGFVESDGYIAIDIESEKLPHIFQNGAWLNATTLSGIGISMYYAFAIVWPDMVGVLYTDGIVTMSSSWLKTILGLGMILGEIAGGFIGRPLGHVKWQCIVTFIIGGIFFACTATCGSDDKTRACVFVAIGVFFEGWAEALSVTMVTLTVKKQDELGTASGVAGSIRFLISTIANIIYTVILNNKLDSTVGPRVTSAVESAGLPESSVAQFIAALPKGTSALKAVPGVTDAILDAGSKAYKDANASAYSIVFLTTIAFTVIGVICALLLPDIDKLLTGQMAVVIEKESQPVKRTKEIEDSV</sequence>
<evidence type="ECO:0000256" key="2">
    <source>
        <dbReference type="SAM" id="Phobius"/>
    </source>
</evidence>
<dbReference type="InterPro" id="IPR042301">
    <property type="entry name" value="GH115_sf"/>
</dbReference>
<organism evidence="3 4">
    <name type="scientific">Talaromyces pinophilus</name>
    <name type="common">Penicillium pinophilum</name>
    <dbReference type="NCBI Taxonomy" id="128442"/>
    <lineage>
        <taxon>Eukaryota</taxon>
        <taxon>Fungi</taxon>
        <taxon>Dikarya</taxon>
        <taxon>Ascomycota</taxon>
        <taxon>Pezizomycotina</taxon>
        <taxon>Eurotiomycetes</taxon>
        <taxon>Eurotiomycetidae</taxon>
        <taxon>Eurotiales</taxon>
        <taxon>Trichocomaceae</taxon>
        <taxon>Talaromyces</taxon>
        <taxon>Talaromyces sect. Talaromyces</taxon>
    </lineage>
</organism>
<dbReference type="Pfam" id="PF15979">
    <property type="entry name" value="Glyco_hydro_115"/>
    <property type="match status" value="1"/>
</dbReference>
<dbReference type="Gene3D" id="3.20.20.520">
    <property type="entry name" value="Glycosyl hydrolase family 115"/>
    <property type="match status" value="1"/>
</dbReference>
<evidence type="ECO:0000313" key="4">
    <source>
        <dbReference type="Proteomes" id="UP000053095"/>
    </source>
</evidence>
<dbReference type="InterPro" id="IPR031924">
    <property type="entry name" value="GH115"/>
</dbReference>
<feature type="transmembrane region" description="Helical" evidence="2">
    <location>
        <begin position="777"/>
        <end position="798"/>
    </location>
</feature>
<keyword evidence="2" id="KW-1133">Transmembrane helix</keyword>
<evidence type="ECO:0008006" key="5">
    <source>
        <dbReference type="Google" id="ProtNLM"/>
    </source>
</evidence>
<evidence type="ECO:0000256" key="1">
    <source>
        <dbReference type="ARBA" id="ARBA00022448"/>
    </source>
</evidence>
<feature type="transmembrane region" description="Helical" evidence="2">
    <location>
        <begin position="710"/>
        <end position="732"/>
    </location>
</feature>
<dbReference type="PANTHER" id="PTHR37842:SF2">
    <property type="entry name" value="GYLCOSYL HYDROLASE 115 C-TERMINAL DOMAIN-CONTAINING PROTEIN"/>
    <property type="match status" value="1"/>
</dbReference>
<keyword evidence="2" id="KW-0472">Membrane</keyword>
<dbReference type="Proteomes" id="UP000053095">
    <property type="component" value="Unassembled WGS sequence"/>
</dbReference>
<name>A0A6V8H7C7_TALPI</name>
<protein>
    <recommendedName>
        <fullName evidence="5">Gylcosyl hydrolase 115 C-terminal domain-containing protein</fullName>
    </recommendedName>
</protein>
<dbReference type="Pfam" id="PF06609">
    <property type="entry name" value="TRI12"/>
    <property type="match status" value="1"/>
</dbReference>
<dbReference type="Gene3D" id="1.20.58.2150">
    <property type="match status" value="1"/>
</dbReference>
<dbReference type="Gene3D" id="1.20.1250.20">
    <property type="entry name" value="MFS general substrate transporter like domains"/>
    <property type="match status" value="1"/>
</dbReference>
<gene>
    <name evidence="3" type="ORF">TCE0_022r06479</name>
</gene>
<feature type="transmembrane region" description="Helical" evidence="2">
    <location>
        <begin position="684"/>
        <end position="704"/>
    </location>
</feature>
<keyword evidence="2" id="KW-0812">Transmembrane</keyword>
<keyword evidence="4" id="KW-1185">Reference proteome</keyword>
<dbReference type="PANTHER" id="PTHR37842">
    <property type="match status" value="1"/>
</dbReference>
<dbReference type="GO" id="GO:0022857">
    <property type="term" value="F:transmembrane transporter activity"/>
    <property type="evidence" value="ECO:0007669"/>
    <property type="project" value="InterPro"/>
</dbReference>
<feature type="transmembrane region" description="Helical" evidence="2">
    <location>
        <begin position="643"/>
        <end position="664"/>
    </location>
</feature>
<keyword evidence="1" id="KW-0813">Transport</keyword>
<feature type="transmembrane region" description="Helical" evidence="2">
    <location>
        <begin position="862"/>
        <end position="884"/>
    </location>
</feature>
<dbReference type="AlphaFoldDB" id="A0A6V8H7C7"/>
<dbReference type="SUPFAM" id="SSF103473">
    <property type="entry name" value="MFS general substrate transporter"/>
    <property type="match status" value="1"/>
</dbReference>